<proteinExistence type="predicted"/>
<dbReference type="PIRSF" id="PIRSF028188">
    <property type="entry name" value="Amdntrnsf_FN0238"/>
    <property type="match status" value="1"/>
</dbReference>
<protein>
    <submittedName>
        <fullName evidence="1">Citrulline utilization hydrolase CtlX</fullName>
    </submittedName>
</protein>
<reference evidence="2" key="1">
    <citation type="journal article" date="2019" name="Int. J. Syst. Evol. Microbiol.">
        <title>The Global Catalogue of Microorganisms (GCM) 10K type strain sequencing project: providing services to taxonomists for standard genome sequencing and annotation.</title>
        <authorList>
            <consortium name="The Broad Institute Genomics Platform"/>
            <consortium name="The Broad Institute Genome Sequencing Center for Infectious Disease"/>
            <person name="Wu L."/>
            <person name="Ma J."/>
        </authorList>
    </citation>
    <scope>NUCLEOTIDE SEQUENCE [LARGE SCALE GENOMIC DNA]</scope>
    <source>
        <strain evidence="2">KCTC 22814</strain>
    </source>
</reference>
<dbReference type="RefSeq" id="WP_320186566.1">
    <property type="nucleotide sequence ID" value="NZ_CP138332.1"/>
</dbReference>
<dbReference type="Proteomes" id="UP001597525">
    <property type="component" value="Unassembled WGS sequence"/>
</dbReference>
<dbReference type="InterPro" id="IPR014541">
    <property type="entry name" value="Amdntrnsf_FN0238"/>
</dbReference>
<sequence length="305" mass="34959">MTTQTTDTLLLVRPYHFRKNEQTAVNNYFQEEVVGEDVTQRAQQEFDSFAQRLADHHINTLIMQDDGRYDTPDSIFPNNCISFHKRTAVLYPMFAENRRRERQLHYLQALGGWGLHFDDIIDYTQHEQENRFLEGTGCLILDRIHRVAYCSLSPRADAGIAHQFCLDLGYDPFIFEASQTVDGERKPIYHSNVMMAIGTSFAVVCLESIDNRYLREEMVQRLEDGGRQIIAITEQQMQHFAGNILEVKSVTGKPHIVMSSQAYEHFTEAQIQQLQAFGEIIHAPLDTIETAGGGSARCMLAEVFY</sequence>
<gene>
    <name evidence="1" type="primary">ctlX</name>
    <name evidence="1" type="ORF">ACFS7Y_18330</name>
</gene>
<dbReference type="PANTHER" id="PTHR43224">
    <property type="entry name" value="AMIDINOTRANSFERASE"/>
    <property type="match status" value="1"/>
</dbReference>
<evidence type="ECO:0000313" key="2">
    <source>
        <dbReference type="Proteomes" id="UP001597525"/>
    </source>
</evidence>
<dbReference type="Gene3D" id="3.75.10.10">
    <property type="entry name" value="L-arginine/glycine Amidinotransferase, Chain A"/>
    <property type="match status" value="1"/>
</dbReference>
<dbReference type="GO" id="GO:0016787">
    <property type="term" value="F:hydrolase activity"/>
    <property type="evidence" value="ECO:0007669"/>
    <property type="project" value="UniProtKB-KW"/>
</dbReference>
<evidence type="ECO:0000313" key="1">
    <source>
        <dbReference type="EMBL" id="MFD2969358.1"/>
    </source>
</evidence>
<dbReference type="NCBIfam" id="NF046062">
    <property type="entry name" value="citrull_CtlX"/>
    <property type="match status" value="1"/>
</dbReference>
<organism evidence="1 2">
    <name type="scientific">Sphingobacterium bambusae</name>
    <dbReference type="NCBI Taxonomy" id="662858"/>
    <lineage>
        <taxon>Bacteria</taxon>
        <taxon>Pseudomonadati</taxon>
        <taxon>Bacteroidota</taxon>
        <taxon>Sphingobacteriia</taxon>
        <taxon>Sphingobacteriales</taxon>
        <taxon>Sphingobacteriaceae</taxon>
        <taxon>Sphingobacterium</taxon>
    </lineage>
</organism>
<dbReference type="SUPFAM" id="SSF55909">
    <property type="entry name" value="Pentein"/>
    <property type="match status" value="1"/>
</dbReference>
<keyword evidence="2" id="KW-1185">Reference proteome</keyword>
<name>A0ABW6BL76_9SPHI</name>
<dbReference type="EMBL" id="JBHUPB010000012">
    <property type="protein sequence ID" value="MFD2969358.1"/>
    <property type="molecule type" value="Genomic_DNA"/>
</dbReference>
<keyword evidence="1" id="KW-0378">Hydrolase</keyword>
<dbReference type="PANTHER" id="PTHR43224:SF1">
    <property type="entry name" value="AMIDINOTRANSFERASE"/>
    <property type="match status" value="1"/>
</dbReference>
<accession>A0ABW6BL76</accession>
<comment type="caution">
    <text evidence="1">The sequence shown here is derived from an EMBL/GenBank/DDBJ whole genome shotgun (WGS) entry which is preliminary data.</text>
</comment>
<dbReference type="Pfam" id="PF19420">
    <property type="entry name" value="DDAH_eukar"/>
    <property type="match status" value="1"/>
</dbReference>